<dbReference type="Gramene" id="EOY08592">
    <property type="protein sequence ID" value="EOY08592"/>
    <property type="gene ID" value="TCM_023339"/>
</dbReference>
<dbReference type="AlphaFoldDB" id="A0A061EW05"/>
<proteinExistence type="predicted"/>
<dbReference type="Pfam" id="PF14223">
    <property type="entry name" value="Retrotran_gag_2"/>
    <property type="match status" value="1"/>
</dbReference>
<protein>
    <submittedName>
        <fullName evidence="1">Uncharacterized protein</fullName>
    </submittedName>
</protein>
<evidence type="ECO:0000313" key="2">
    <source>
        <dbReference type="Proteomes" id="UP000026915"/>
    </source>
</evidence>
<dbReference type="HOGENOM" id="CLU_2138073_0_0_1"/>
<reference evidence="1 2" key="1">
    <citation type="journal article" date="2013" name="Genome Biol.">
        <title>The genome sequence of the most widely cultivated cacao type and its use to identify candidate genes regulating pod color.</title>
        <authorList>
            <person name="Motamayor J.C."/>
            <person name="Mockaitis K."/>
            <person name="Schmutz J."/>
            <person name="Haiminen N."/>
            <person name="Iii D.L."/>
            <person name="Cornejo O."/>
            <person name="Findley S.D."/>
            <person name="Zheng P."/>
            <person name="Utro F."/>
            <person name="Royaert S."/>
            <person name="Saski C."/>
            <person name="Jenkins J."/>
            <person name="Podicheti R."/>
            <person name="Zhao M."/>
            <person name="Scheffler B.E."/>
            <person name="Stack J.C."/>
            <person name="Feltus F.A."/>
            <person name="Mustiga G.M."/>
            <person name="Amores F."/>
            <person name="Phillips W."/>
            <person name="Marelli J.P."/>
            <person name="May G.D."/>
            <person name="Shapiro H."/>
            <person name="Ma J."/>
            <person name="Bustamante C.D."/>
            <person name="Schnell R.J."/>
            <person name="Main D."/>
            <person name="Gilbert D."/>
            <person name="Parida L."/>
            <person name="Kuhn D.N."/>
        </authorList>
    </citation>
    <scope>NUCLEOTIDE SEQUENCE [LARGE SCALE GENOMIC DNA]</scope>
    <source>
        <strain evidence="2">cv. Matina 1-6</strain>
    </source>
</reference>
<gene>
    <name evidence="1" type="ORF">TCM_023339</name>
</gene>
<sequence>MNMRQLNVKVMHTLHCTLDDNDYKRVSKCESAKEIWKKLEELYRETKKEKELEEKLYESQCSTCAKAIRDEESIEIQSSIQFESWLMALKELKEESLPIKARKSYPTNSDRGT</sequence>
<evidence type="ECO:0000313" key="1">
    <source>
        <dbReference type="EMBL" id="EOY08592.1"/>
    </source>
</evidence>
<dbReference type="Proteomes" id="UP000026915">
    <property type="component" value="Chromosome 5"/>
</dbReference>
<keyword evidence="2" id="KW-1185">Reference proteome</keyword>
<organism evidence="1 2">
    <name type="scientific">Theobroma cacao</name>
    <name type="common">Cacao</name>
    <name type="synonym">Cocoa</name>
    <dbReference type="NCBI Taxonomy" id="3641"/>
    <lineage>
        <taxon>Eukaryota</taxon>
        <taxon>Viridiplantae</taxon>
        <taxon>Streptophyta</taxon>
        <taxon>Embryophyta</taxon>
        <taxon>Tracheophyta</taxon>
        <taxon>Spermatophyta</taxon>
        <taxon>Magnoliopsida</taxon>
        <taxon>eudicotyledons</taxon>
        <taxon>Gunneridae</taxon>
        <taxon>Pentapetalae</taxon>
        <taxon>rosids</taxon>
        <taxon>malvids</taxon>
        <taxon>Malvales</taxon>
        <taxon>Malvaceae</taxon>
        <taxon>Byttnerioideae</taxon>
        <taxon>Theobroma</taxon>
    </lineage>
</organism>
<accession>A0A061EW05</accession>
<dbReference type="InParanoid" id="A0A061EW05"/>
<dbReference type="EMBL" id="CM001883">
    <property type="protein sequence ID" value="EOY08592.1"/>
    <property type="molecule type" value="Genomic_DNA"/>
</dbReference>
<name>A0A061EW05_THECC</name>